<evidence type="ECO:0000313" key="2">
    <source>
        <dbReference type="Proteomes" id="UP001500909"/>
    </source>
</evidence>
<name>A0ABN0ZLU0_9ACTN</name>
<dbReference type="Proteomes" id="UP001500909">
    <property type="component" value="Unassembled WGS sequence"/>
</dbReference>
<keyword evidence="2" id="KW-1185">Reference proteome</keyword>
<evidence type="ECO:0000313" key="1">
    <source>
        <dbReference type="EMBL" id="GAA0452181.1"/>
    </source>
</evidence>
<dbReference type="RefSeq" id="WP_346093976.1">
    <property type="nucleotide sequence ID" value="NZ_BAAABY010000009.1"/>
</dbReference>
<accession>A0ABN0ZLU0</accession>
<dbReference type="EMBL" id="BAAABY010000009">
    <property type="protein sequence ID" value="GAA0452181.1"/>
    <property type="molecule type" value="Genomic_DNA"/>
</dbReference>
<comment type="caution">
    <text evidence="1">The sequence shown here is derived from an EMBL/GenBank/DDBJ whole genome shotgun (WGS) entry which is preliminary data.</text>
</comment>
<proteinExistence type="predicted"/>
<protein>
    <submittedName>
        <fullName evidence="1">Uncharacterized protein</fullName>
    </submittedName>
</protein>
<reference evidence="1 2" key="1">
    <citation type="journal article" date="2019" name="Int. J. Syst. Evol. Microbiol.">
        <title>The Global Catalogue of Microorganisms (GCM) 10K type strain sequencing project: providing services to taxonomists for standard genome sequencing and annotation.</title>
        <authorList>
            <consortium name="The Broad Institute Genomics Platform"/>
            <consortium name="The Broad Institute Genome Sequencing Center for Infectious Disease"/>
            <person name="Wu L."/>
            <person name="Ma J."/>
        </authorList>
    </citation>
    <scope>NUCLEOTIDE SEQUENCE [LARGE SCALE GENOMIC DNA]</scope>
    <source>
        <strain evidence="1 2">JCM 4805</strain>
    </source>
</reference>
<sequence>MLGGATAADRLSAAGEAFRTAGVYQAREHVALLASEAVAYSAGQALYRLRDMRDLAARGLSAESSDYEHAVMRYDEALADLRTAMRQDIGSTSGG</sequence>
<gene>
    <name evidence="1" type="ORF">GCM10010361_15340</name>
</gene>
<organism evidence="1 2">
    <name type="scientific">Streptomyces olivaceiscleroticus</name>
    <dbReference type="NCBI Taxonomy" id="68245"/>
    <lineage>
        <taxon>Bacteria</taxon>
        <taxon>Bacillati</taxon>
        <taxon>Actinomycetota</taxon>
        <taxon>Actinomycetes</taxon>
        <taxon>Kitasatosporales</taxon>
        <taxon>Streptomycetaceae</taxon>
        <taxon>Streptomyces</taxon>
    </lineage>
</organism>